<evidence type="ECO:0000256" key="7">
    <source>
        <dbReference type="ARBA" id="ARBA00023049"/>
    </source>
</evidence>
<feature type="binding site" evidence="9">
    <location>
        <position position="240"/>
    </location>
    <ligand>
        <name>Ca(2+)</name>
        <dbReference type="ChEBI" id="CHEBI:29108"/>
        <label>4</label>
    </ligand>
</feature>
<comment type="cofactor">
    <cofactor evidence="9">
        <name>Ca(2+)</name>
        <dbReference type="ChEBI" id="CHEBI:29108"/>
    </cofactor>
    <text evidence="9">Can bind about 5 Ca(2+) ions per subunit.</text>
</comment>
<dbReference type="InterPro" id="IPR036375">
    <property type="entry name" value="Hemopexin-like_dom_sf"/>
</dbReference>
<dbReference type="GO" id="GO:0004222">
    <property type="term" value="F:metalloendopeptidase activity"/>
    <property type="evidence" value="ECO:0007669"/>
    <property type="project" value="InterPro"/>
</dbReference>
<dbReference type="Ensembl" id="ENSLLTT00000021017.1">
    <property type="protein sequence ID" value="ENSLLTP00000020271.1"/>
    <property type="gene ID" value="ENSLLTG00000015167.1"/>
</dbReference>
<reference evidence="12" key="2">
    <citation type="submission" date="2025-09" db="UniProtKB">
        <authorList>
            <consortium name="Ensembl"/>
        </authorList>
    </citation>
    <scope>IDENTIFICATION</scope>
</reference>
<dbReference type="InterPro" id="IPR006026">
    <property type="entry name" value="Peptidase_Metallo"/>
</dbReference>
<keyword evidence="13" id="KW-1185">Reference proteome</keyword>
<evidence type="ECO:0000256" key="10">
    <source>
        <dbReference type="PROSITE-ProRule" id="PRU01011"/>
    </source>
</evidence>
<sequence>DINPLECCPICHCAIGKPYRGAGLCHVVKTMMSVLRKRRKWYKRHLTYRLINWPWYLPEQQVHLAVKTAFELWSNVSSLVFWEVAEEPADIRLTFFYGDHNDGVENAFDGPGGALAHAFFPRRGEAHFDNDERWSLDSGKGRNLFVVMAHEIGHTLGLEHSPVSNALMSPYYKKLGKGFVLNWDDVLAIQNLYGKPSRGPIVQLPGKSFARFQDGKQHLENREQNQETNFRFHYCMSFFDALTVDMEDNLYIFKGKYYWIVSKGESATGPYLLQTKWPGLPSAIDATAFSEKDRKFYFFKGSFIYWGYQIRSYFSCIIAQRRRRRRRKKKKQLQFREENLSPLSILARSSE</sequence>
<dbReference type="PANTHER" id="PTHR10201">
    <property type="entry name" value="MATRIX METALLOPROTEINASE"/>
    <property type="match status" value="1"/>
</dbReference>
<dbReference type="SUPFAM" id="SSF50923">
    <property type="entry name" value="Hemopexin-like domain"/>
    <property type="match status" value="1"/>
</dbReference>
<evidence type="ECO:0000256" key="5">
    <source>
        <dbReference type="ARBA" id="ARBA00022833"/>
    </source>
</evidence>
<dbReference type="AlphaFoldDB" id="A0A8C5SNR4"/>
<feature type="binding site" evidence="9">
    <location>
        <position position="154"/>
    </location>
    <ligand>
        <name>Zn(2+)</name>
        <dbReference type="ChEBI" id="CHEBI:29105"/>
        <label>2</label>
        <note>catalytic</note>
    </ligand>
</feature>
<dbReference type="Pfam" id="PF00045">
    <property type="entry name" value="Hemopexin"/>
    <property type="match status" value="1"/>
</dbReference>
<name>A0A8C5SNR4_LATLA</name>
<dbReference type="GO" id="GO:0005615">
    <property type="term" value="C:extracellular space"/>
    <property type="evidence" value="ECO:0007669"/>
    <property type="project" value="TreeGrafter"/>
</dbReference>
<gene>
    <name evidence="12" type="primary">MMP28</name>
</gene>
<feature type="binding site" evidence="9">
    <location>
        <position position="117"/>
    </location>
    <ligand>
        <name>Zn(2+)</name>
        <dbReference type="ChEBI" id="CHEBI:29105"/>
        <label>1</label>
    </ligand>
</feature>
<evidence type="ECO:0000313" key="13">
    <source>
        <dbReference type="Proteomes" id="UP000694406"/>
    </source>
</evidence>
<dbReference type="Pfam" id="PF00413">
    <property type="entry name" value="Peptidase_M10"/>
    <property type="match status" value="1"/>
</dbReference>
<keyword evidence="5 9" id="KW-0862">Zinc</keyword>
<dbReference type="Proteomes" id="UP000694406">
    <property type="component" value="Unplaced"/>
</dbReference>
<dbReference type="Gene3D" id="2.110.10.10">
    <property type="entry name" value="Hemopexin-like domain"/>
    <property type="match status" value="1"/>
</dbReference>
<keyword evidence="7" id="KW-0482">Metalloprotease</keyword>
<feature type="binding site" evidence="9">
    <location>
        <position position="168"/>
    </location>
    <ligand>
        <name>Zn(2+)</name>
        <dbReference type="ChEBI" id="CHEBI:29105"/>
        <label>2</label>
        <note>catalytic</note>
    </ligand>
</feature>
<protein>
    <submittedName>
        <fullName evidence="12">Matrix metallopeptidase 28</fullName>
    </submittedName>
</protein>
<reference evidence="12" key="1">
    <citation type="submission" date="2025-08" db="UniProtKB">
        <authorList>
            <consortium name="Ensembl"/>
        </authorList>
    </citation>
    <scope>IDENTIFICATION</scope>
</reference>
<keyword evidence="6 9" id="KW-0106">Calcium</keyword>
<feature type="binding site" evidence="9">
    <location>
        <position position="285"/>
    </location>
    <ligand>
        <name>Ca(2+)</name>
        <dbReference type="ChEBI" id="CHEBI:29108"/>
        <label>4</label>
    </ligand>
</feature>
<feature type="binding site" evidence="9">
    <location>
        <position position="102"/>
    </location>
    <ligand>
        <name>Zn(2+)</name>
        <dbReference type="ChEBI" id="CHEBI:29105"/>
        <label>1</label>
    </ligand>
</feature>
<dbReference type="CDD" id="cd04278">
    <property type="entry name" value="ZnMc_MMP"/>
    <property type="match status" value="1"/>
</dbReference>
<comment type="cofactor">
    <cofactor evidence="9">
        <name>Zn(2+)</name>
        <dbReference type="ChEBI" id="CHEBI:29105"/>
    </cofactor>
    <text evidence="9">Binds 2 Zn(2+) ions per subunit.</text>
</comment>
<accession>A0A8C5SNR4</accession>
<feature type="binding site" evidence="9">
    <location>
        <position position="150"/>
    </location>
    <ligand>
        <name>Zn(2+)</name>
        <dbReference type="ChEBI" id="CHEBI:29105"/>
        <label>2</label>
        <note>catalytic</note>
    </ligand>
</feature>
<feature type="repeat" description="Hemopexin" evidence="10">
    <location>
        <begin position="236"/>
        <end position="280"/>
    </location>
</feature>
<evidence type="ECO:0000313" key="12">
    <source>
        <dbReference type="Ensembl" id="ENSLLTP00000020271.1"/>
    </source>
</evidence>
<feature type="binding site" evidence="9">
    <location>
        <position position="132"/>
    </location>
    <ligand>
        <name>Ca(2+)</name>
        <dbReference type="ChEBI" id="CHEBI:29108"/>
        <label>1</label>
    </ligand>
</feature>
<feature type="binding site" evidence="9">
    <location>
        <position position="127"/>
    </location>
    <ligand>
        <name>Zn(2+)</name>
        <dbReference type="ChEBI" id="CHEBI:29105"/>
        <label>1</label>
    </ligand>
</feature>
<dbReference type="InterPro" id="IPR024079">
    <property type="entry name" value="MetalloPept_cat_dom_sf"/>
</dbReference>
<feature type="active site" evidence="8">
    <location>
        <position position="151"/>
    </location>
</feature>
<dbReference type="PANTHER" id="PTHR10201:SF298">
    <property type="entry name" value="MATRIX METALLOPROTEINASE-28"/>
    <property type="match status" value="1"/>
</dbReference>
<feature type="domain" description="Peptidase metallopeptidase" evidence="11">
    <location>
        <begin position="37"/>
        <end position="195"/>
    </location>
</feature>
<feature type="binding site" evidence="9">
    <location>
        <position position="90"/>
    </location>
    <ligand>
        <name>Ca(2+)</name>
        <dbReference type="ChEBI" id="CHEBI:29108"/>
        <label>2</label>
    </ligand>
</feature>
<feature type="binding site" evidence="9">
    <location>
        <position position="129"/>
    </location>
    <ligand>
        <name>Ca(2+)</name>
        <dbReference type="ChEBI" id="CHEBI:29108"/>
        <label>3</label>
    </ligand>
</feature>
<feature type="binding site" evidence="9">
    <location>
        <position position="109"/>
    </location>
    <ligand>
        <name>Ca(2+)</name>
        <dbReference type="ChEBI" id="CHEBI:29108"/>
        <label>3</label>
    </ligand>
</feature>
<dbReference type="GeneTree" id="ENSGT00940000159596"/>
<evidence type="ECO:0000256" key="1">
    <source>
        <dbReference type="ARBA" id="ARBA00010370"/>
    </source>
</evidence>
<dbReference type="FunFam" id="3.40.390.10:FF:000021">
    <property type="entry name" value="Matrix metallopeptidase 28"/>
    <property type="match status" value="1"/>
</dbReference>
<dbReference type="GO" id="GO:0030198">
    <property type="term" value="P:extracellular matrix organization"/>
    <property type="evidence" value="ECO:0007669"/>
    <property type="project" value="TreeGrafter"/>
</dbReference>
<proteinExistence type="inferred from homology"/>
<dbReference type="InterPro" id="IPR018487">
    <property type="entry name" value="Hemopexin-like_repeat"/>
</dbReference>
<keyword evidence="4" id="KW-0378">Hydrolase</keyword>
<dbReference type="InterPro" id="IPR001818">
    <property type="entry name" value="Pept_M10_metallopeptidase"/>
</dbReference>
<evidence type="ECO:0000259" key="11">
    <source>
        <dbReference type="SMART" id="SM00235"/>
    </source>
</evidence>
<dbReference type="InterPro" id="IPR021190">
    <property type="entry name" value="Pept_M10A"/>
</dbReference>
<keyword evidence="2" id="KW-0645">Protease</keyword>
<dbReference type="Gene3D" id="3.40.390.10">
    <property type="entry name" value="Collagenase (Catalytic Domain)"/>
    <property type="match status" value="1"/>
</dbReference>
<dbReference type="GO" id="GO:0030574">
    <property type="term" value="P:collagen catabolic process"/>
    <property type="evidence" value="ECO:0007669"/>
    <property type="project" value="TreeGrafter"/>
</dbReference>
<evidence type="ECO:0000256" key="9">
    <source>
        <dbReference type="PIRSR" id="PIRSR621190-2"/>
    </source>
</evidence>
<feature type="binding site" evidence="9">
    <location>
        <position position="132"/>
    </location>
    <ligand>
        <name>Ca(2+)</name>
        <dbReference type="ChEBI" id="CHEBI:29108"/>
        <label>3</label>
    </ligand>
</feature>
<dbReference type="InterPro" id="IPR033739">
    <property type="entry name" value="M10A_MMP"/>
</dbReference>
<comment type="similarity">
    <text evidence="1">Belongs to the peptidase M10A family.</text>
</comment>
<evidence type="ECO:0000256" key="8">
    <source>
        <dbReference type="PIRSR" id="PIRSR621190-1"/>
    </source>
</evidence>
<feature type="binding site" evidence="9">
    <location>
        <position position="160"/>
    </location>
    <ligand>
        <name>Zn(2+)</name>
        <dbReference type="ChEBI" id="CHEBI:29105"/>
        <label>2</label>
        <note>catalytic</note>
    </ligand>
</feature>
<evidence type="ECO:0000256" key="4">
    <source>
        <dbReference type="ARBA" id="ARBA00022801"/>
    </source>
</evidence>
<evidence type="ECO:0000256" key="2">
    <source>
        <dbReference type="ARBA" id="ARBA00022670"/>
    </source>
</evidence>
<feature type="binding site" evidence="9">
    <location>
        <position position="110"/>
    </location>
    <ligand>
        <name>Ca(2+)</name>
        <dbReference type="ChEBI" id="CHEBI:29108"/>
        <label>3</label>
    </ligand>
</feature>
<feature type="binding site" evidence="9">
    <location>
        <position position="100"/>
    </location>
    <ligand>
        <name>Zn(2+)</name>
        <dbReference type="ChEBI" id="CHEBI:29105"/>
        <label>1</label>
    </ligand>
</feature>
<dbReference type="SUPFAM" id="SSF55486">
    <property type="entry name" value="Metalloproteases ('zincins'), catalytic domain"/>
    <property type="match status" value="1"/>
</dbReference>
<dbReference type="GO" id="GO:0006508">
    <property type="term" value="P:proteolysis"/>
    <property type="evidence" value="ECO:0007669"/>
    <property type="project" value="UniProtKB-KW"/>
</dbReference>
<dbReference type="SMART" id="SM00120">
    <property type="entry name" value="HX"/>
    <property type="match status" value="1"/>
</dbReference>
<dbReference type="PROSITE" id="PS51642">
    <property type="entry name" value="HEMOPEXIN_2"/>
    <property type="match status" value="2"/>
</dbReference>
<dbReference type="GO" id="GO:0031012">
    <property type="term" value="C:extracellular matrix"/>
    <property type="evidence" value="ECO:0007669"/>
    <property type="project" value="InterPro"/>
</dbReference>
<evidence type="ECO:0000256" key="3">
    <source>
        <dbReference type="ARBA" id="ARBA00022723"/>
    </source>
</evidence>
<dbReference type="GO" id="GO:0008270">
    <property type="term" value="F:zinc ion binding"/>
    <property type="evidence" value="ECO:0007669"/>
    <property type="project" value="InterPro"/>
</dbReference>
<feature type="repeat" description="Hemopexin" evidence="10">
    <location>
        <begin position="281"/>
        <end position="317"/>
    </location>
</feature>
<keyword evidence="3 9" id="KW-0479">Metal-binding</keyword>
<evidence type="ECO:0000256" key="6">
    <source>
        <dbReference type="ARBA" id="ARBA00022837"/>
    </source>
</evidence>
<dbReference type="SMART" id="SM00235">
    <property type="entry name" value="ZnMc"/>
    <property type="match status" value="1"/>
</dbReference>
<organism evidence="12 13">
    <name type="scientific">Laticauda laticaudata</name>
    <name type="common">Blue-ringed sea krait</name>
    <name type="synonym">Blue-lipped sea krait</name>
    <dbReference type="NCBI Taxonomy" id="8630"/>
    <lineage>
        <taxon>Eukaryota</taxon>
        <taxon>Metazoa</taxon>
        <taxon>Chordata</taxon>
        <taxon>Craniata</taxon>
        <taxon>Vertebrata</taxon>
        <taxon>Euteleostomi</taxon>
        <taxon>Lepidosauria</taxon>
        <taxon>Squamata</taxon>
        <taxon>Bifurcata</taxon>
        <taxon>Unidentata</taxon>
        <taxon>Episquamata</taxon>
        <taxon>Toxicofera</taxon>
        <taxon>Serpentes</taxon>
        <taxon>Colubroidea</taxon>
        <taxon>Elapidae</taxon>
        <taxon>Laticaudinae</taxon>
        <taxon>Laticauda</taxon>
    </lineage>
</organism>
<dbReference type="PRINTS" id="PR00138">
    <property type="entry name" value="MATRIXIN"/>
</dbReference>